<dbReference type="InterPro" id="IPR023346">
    <property type="entry name" value="Lysozyme-like_dom_sf"/>
</dbReference>
<reference evidence="1 2" key="1">
    <citation type="submission" date="2023-03" db="EMBL/GenBank/DDBJ databases">
        <title>Novosphingobium cyanobacteriorum sp. nov., isolated from a eutrophic reservoir during the Microcystis bloom period.</title>
        <authorList>
            <person name="Kang M."/>
            <person name="Le V."/>
            <person name="Ko S.-R."/>
            <person name="Lee S.-A."/>
            <person name="Ahn C.-Y."/>
        </authorList>
    </citation>
    <scope>NUCLEOTIDE SEQUENCE [LARGE SCALE GENOMIC DNA]</scope>
    <source>
        <strain evidence="1 2">HBC54</strain>
    </source>
</reference>
<protein>
    <submittedName>
        <fullName evidence="1">Lytic transglycosylase domain-containing protein</fullName>
    </submittedName>
</protein>
<sequence length="307" mass="30904">MSSVQAFPGQAIPAAATSGGEVHAAIANAAQATGVDFGYLLAQARLESGLDPSARAPTSSARGLYQFTGSTWLRTLDKHGASYGLDWASQVIDGGAVRDPAMRSQILALRNNPQVSALMAGELANDNRDYLAGVLGRQPDNAELYLAHFLGSEGAGRFLTALSSDPSQSAAALLPKAAAANRSIFFGAGGPRSVGQVMDLLRGKVEAAMNGGSATAFGGGIDGLEMAGYGAFVPSGYAASATEDRPQFTGGPVAQEFQAAAQGSGGASMADTLRDAFGLVDGGAGSSSSSAPGHVRAAYSALRALGM</sequence>
<dbReference type="Proteomes" id="UP001222770">
    <property type="component" value="Unassembled WGS sequence"/>
</dbReference>
<dbReference type="EMBL" id="JAROCY010000012">
    <property type="protein sequence ID" value="MDF8334252.1"/>
    <property type="molecule type" value="Genomic_DNA"/>
</dbReference>
<proteinExistence type="predicted"/>
<dbReference type="Gene3D" id="1.10.530.10">
    <property type="match status" value="1"/>
</dbReference>
<accession>A0ABT6CK32</accession>
<evidence type="ECO:0000313" key="1">
    <source>
        <dbReference type="EMBL" id="MDF8334252.1"/>
    </source>
</evidence>
<comment type="caution">
    <text evidence="1">The sequence shown here is derived from an EMBL/GenBank/DDBJ whole genome shotgun (WGS) entry which is preliminary data.</text>
</comment>
<gene>
    <name evidence="1" type="ORF">POM99_13650</name>
</gene>
<name>A0ABT6CK32_9SPHN</name>
<dbReference type="SUPFAM" id="SSF53955">
    <property type="entry name" value="Lysozyme-like"/>
    <property type="match status" value="1"/>
</dbReference>
<keyword evidence="2" id="KW-1185">Reference proteome</keyword>
<organism evidence="1 2">
    <name type="scientific">Novosphingobium cyanobacteriorum</name>
    <dbReference type="NCBI Taxonomy" id="3024215"/>
    <lineage>
        <taxon>Bacteria</taxon>
        <taxon>Pseudomonadati</taxon>
        <taxon>Pseudomonadota</taxon>
        <taxon>Alphaproteobacteria</taxon>
        <taxon>Sphingomonadales</taxon>
        <taxon>Sphingomonadaceae</taxon>
        <taxon>Novosphingobium</taxon>
    </lineage>
</organism>
<dbReference type="RefSeq" id="WP_277278743.1">
    <property type="nucleotide sequence ID" value="NZ_JAROCY010000012.1"/>
</dbReference>
<evidence type="ECO:0000313" key="2">
    <source>
        <dbReference type="Proteomes" id="UP001222770"/>
    </source>
</evidence>